<reference evidence="1 4" key="2">
    <citation type="submission" date="2021-08" db="EMBL/GenBank/DDBJ databases">
        <title>Complete genome sequence of the strain Aneurinibacillus thermoaerophilus CCM 8960.</title>
        <authorList>
            <person name="Musilova J."/>
            <person name="Kourilova X."/>
            <person name="Pernicova I."/>
            <person name="Bezdicek M."/>
            <person name="Lengerova M."/>
            <person name="Obruca S."/>
            <person name="Sedlar K."/>
        </authorList>
    </citation>
    <scope>NUCLEOTIDE SEQUENCE [LARGE SCALE GENOMIC DNA]</scope>
    <source>
        <strain evidence="1 4">CCM 8960</strain>
    </source>
</reference>
<dbReference type="Proteomes" id="UP000198956">
    <property type="component" value="Unassembled WGS sequence"/>
</dbReference>
<sequence>MEEFVEVAEAVEQFARHGHAFYPARQPGVGDVTVLYVGADTYYVVCNSKDFCKRLIRWFCMSEKLLLRFSYEILGQRKHAPFVLSAGLTLIPFWYPRYDNAAHRTAYVSMSSIQSYRFHSHDASVTLVLEDNHTLELPYSFQRLKKQLIHAEFVYYKFTARIRKEAQFSPITAEKCKN</sequence>
<organism evidence="2 3">
    <name type="scientific">Aneurinibacillus thermoaerophilus</name>
    <dbReference type="NCBI Taxonomy" id="143495"/>
    <lineage>
        <taxon>Bacteria</taxon>
        <taxon>Bacillati</taxon>
        <taxon>Bacillota</taxon>
        <taxon>Bacilli</taxon>
        <taxon>Bacillales</taxon>
        <taxon>Paenibacillaceae</taxon>
        <taxon>Aneurinibacillus group</taxon>
        <taxon>Aneurinibacillus</taxon>
    </lineage>
</organism>
<evidence type="ECO:0000313" key="4">
    <source>
        <dbReference type="Proteomes" id="UP000826616"/>
    </source>
</evidence>
<dbReference type="GeneID" id="97143106"/>
<gene>
    <name evidence="1" type="ORF">K3F53_17130</name>
    <name evidence="2" type="ORF">SAMN04489735_103419</name>
</gene>
<keyword evidence="4" id="KW-1185">Reference proteome</keyword>
<dbReference type="Proteomes" id="UP000826616">
    <property type="component" value="Chromosome"/>
</dbReference>
<dbReference type="EMBL" id="CP080764">
    <property type="protein sequence ID" value="QYY42536.1"/>
    <property type="molecule type" value="Genomic_DNA"/>
</dbReference>
<dbReference type="OrthoDB" id="2679787at2"/>
<evidence type="ECO:0000313" key="1">
    <source>
        <dbReference type="EMBL" id="QYY42536.1"/>
    </source>
</evidence>
<protein>
    <submittedName>
        <fullName evidence="2">ComK protein</fullName>
    </submittedName>
    <submittedName>
        <fullName evidence="1">Competence protein ComK</fullName>
    </submittedName>
</protein>
<proteinExistence type="predicted"/>
<dbReference type="InterPro" id="IPR010461">
    <property type="entry name" value="ComK"/>
</dbReference>
<dbReference type="GO" id="GO:0030420">
    <property type="term" value="P:establishment of competence for transformation"/>
    <property type="evidence" value="ECO:0007669"/>
    <property type="project" value="InterPro"/>
</dbReference>
<reference evidence="2 3" key="1">
    <citation type="submission" date="2016-10" db="EMBL/GenBank/DDBJ databases">
        <authorList>
            <person name="de Groot N.N."/>
        </authorList>
    </citation>
    <scope>NUCLEOTIDE SEQUENCE [LARGE SCALE GENOMIC DNA]</scope>
    <source>
        <strain evidence="2 3">L 420-91</strain>
    </source>
</reference>
<name>A0A1G8DKY0_ANETH</name>
<accession>A0A1G8DKY0</accession>
<dbReference type="AlphaFoldDB" id="A0A1G8DKY0"/>
<dbReference type="Pfam" id="PF06338">
    <property type="entry name" value="ComK"/>
    <property type="match status" value="1"/>
</dbReference>
<evidence type="ECO:0000313" key="3">
    <source>
        <dbReference type="Proteomes" id="UP000198956"/>
    </source>
</evidence>
<dbReference type="EMBL" id="FNDE01000034">
    <property type="protein sequence ID" value="SDH58336.1"/>
    <property type="molecule type" value="Genomic_DNA"/>
</dbReference>
<dbReference type="RefSeq" id="WP_057897477.1">
    <property type="nucleotide sequence ID" value="NZ_CP080764.1"/>
</dbReference>
<evidence type="ECO:0000313" key="2">
    <source>
        <dbReference type="EMBL" id="SDH58336.1"/>
    </source>
</evidence>